<sequence length="89" mass="9730">MEQTVKRWGNSLALRIPSTLADEIHIAENSVVELNVRDGLLVAEVKPSFSLDAALNLLETNQERLDPMMEWGAPVGSEWGGPDEAANSK</sequence>
<accession>A0A2N4TXT4</accession>
<dbReference type="Gene3D" id="2.10.260.10">
    <property type="match status" value="1"/>
</dbReference>
<name>A0A2N4TXT4_RALPI</name>
<dbReference type="GO" id="GO:0097351">
    <property type="term" value="F:toxin sequestering activity"/>
    <property type="evidence" value="ECO:0007669"/>
    <property type="project" value="InterPro"/>
</dbReference>
<dbReference type="RefSeq" id="WP_102064945.1">
    <property type="nucleotide sequence ID" value="NZ_PKQE01000001.1"/>
</dbReference>
<evidence type="ECO:0000313" key="2">
    <source>
        <dbReference type="EMBL" id="PLC44534.1"/>
    </source>
</evidence>
<dbReference type="PANTHER" id="PTHR40516:SF1">
    <property type="entry name" value="ANTITOXIN CHPS-RELATED"/>
    <property type="match status" value="1"/>
</dbReference>
<dbReference type="InterPro" id="IPR039052">
    <property type="entry name" value="Antitox_PemI-like"/>
</dbReference>
<protein>
    <submittedName>
        <fullName evidence="2">PemI-like protein 1 (Protein mazE)</fullName>
    </submittedName>
</protein>
<evidence type="ECO:0000313" key="3">
    <source>
        <dbReference type="Proteomes" id="UP000234456"/>
    </source>
</evidence>
<dbReference type="PANTHER" id="PTHR40516">
    <property type="entry name" value="ANTITOXIN CHPS-RELATED"/>
    <property type="match status" value="1"/>
</dbReference>
<comment type="caution">
    <text evidence="2">The sequence shown here is derived from an EMBL/GenBank/DDBJ whole genome shotgun (WGS) entry which is preliminary data.</text>
</comment>
<organism evidence="2 3">
    <name type="scientific">Ralstonia pickettii</name>
    <name type="common">Burkholderia pickettii</name>
    <dbReference type="NCBI Taxonomy" id="329"/>
    <lineage>
        <taxon>Bacteria</taxon>
        <taxon>Pseudomonadati</taxon>
        <taxon>Pseudomonadota</taxon>
        <taxon>Betaproteobacteria</taxon>
        <taxon>Burkholderiales</taxon>
        <taxon>Burkholderiaceae</taxon>
        <taxon>Ralstonia</taxon>
    </lineage>
</organism>
<dbReference type="SUPFAM" id="SSF89447">
    <property type="entry name" value="AbrB/MazE/MraZ-like"/>
    <property type="match status" value="1"/>
</dbReference>
<dbReference type="OrthoDB" id="9795766at2"/>
<gene>
    <name evidence="2" type="ORF">C0Q88_07595</name>
</gene>
<dbReference type="InterPro" id="IPR037914">
    <property type="entry name" value="SpoVT-AbrB_sf"/>
</dbReference>
<dbReference type="EMBL" id="PKQE01000001">
    <property type="protein sequence ID" value="PLC44534.1"/>
    <property type="molecule type" value="Genomic_DNA"/>
</dbReference>
<proteinExistence type="predicted"/>
<evidence type="ECO:0000259" key="1">
    <source>
        <dbReference type="SMART" id="SM00966"/>
    </source>
</evidence>
<dbReference type="SMART" id="SM00966">
    <property type="entry name" value="SpoVT_AbrB"/>
    <property type="match status" value="1"/>
</dbReference>
<feature type="domain" description="SpoVT-AbrB" evidence="1">
    <location>
        <begin position="6"/>
        <end position="51"/>
    </location>
</feature>
<dbReference type="InterPro" id="IPR007159">
    <property type="entry name" value="SpoVT-AbrB_dom"/>
</dbReference>
<dbReference type="Pfam" id="PF04014">
    <property type="entry name" value="MazE_antitoxin"/>
    <property type="match status" value="1"/>
</dbReference>
<reference evidence="2 3" key="1">
    <citation type="submission" date="2017-12" db="EMBL/GenBank/DDBJ databases">
        <title>Draft genome sequence of Ralstonia pickettii 52.</title>
        <authorList>
            <person name="Zheng B."/>
        </authorList>
    </citation>
    <scope>NUCLEOTIDE SEQUENCE [LARGE SCALE GENOMIC DNA]</scope>
    <source>
        <strain evidence="2 3">52</strain>
    </source>
</reference>
<dbReference type="Proteomes" id="UP000234456">
    <property type="component" value="Unassembled WGS sequence"/>
</dbReference>
<dbReference type="GO" id="GO:0003677">
    <property type="term" value="F:DNA binding"/>
    <property type="evidence" value="ECO:0007669"/>
    <property type="project" value="InterPro"/>
</dbReference>
<dbReference type="AlphaFoldDB" id="A0A2N4TXT4"/>